<reference evidence="7 8" key="1">
    <citation type="submission" date="2019-01" db="EMBL/GenBank/DDBJ databases">
        <authorList>
            <person name="Ferrante I. M."/>
        </authorList>
    </citation>
    <scope>NUCLEOTIDE SEQUENCE [LARGE SCALE GENOMIC DNA]</scope>
    <source>
        <strain evidence="7 8">B856</strain>
    </source>
</reference>
<evidence type="ECO:0000256" key="3">
    <source>
        <dbReference type="ARBA" id="ARBA00022801"/>
    </source>
</evidence>
<protein>
    <recommendedName>
        <fullName evidence="6">Sulfatase N-terminal domain-containing protein</fullName>
    </recommendedName>
</protein>
<comment type="similarity">
    <text evidence="1">Belongs to the sulfatase family.</text>
</comment>
<keyword evidence="8" id="KW-1185">Reference proteome</keyword>
<dbReference type="Pfam" id="PF00884">
    <property type="entry name" value="Sulfatase"/>
    <property type="match status" value="1"/>
</dbReference>
<feature type="domain" description="Sulfatase N-terminal" evidence="6">
    <location>
        <begin position="1"/>
        <end position="326"/>
    </location>
</feature>
<evidence type="ECO:0000256" key="5">
    <source>
        <dbReference type="SAM" id="MobiDB-lite"/>
    </source>
</evidence>
<dbReference type="Gene3D" id="3.40.720.10">
    <property type="entry name" value="Alkaline Phosphatase, subunit A"/>
    <property type="match status" value="1"/>
</dbReference>
<evidence type="ECO:0000313" key="8">
    <source>
        <dbReference type="Proteomes" id="UP000291116"/>
    </source>
</evidence>
<keyword evidence="3" id="KW-0378">Hydrolase</keyword>
<dbReference type="OrthoDB" id="195633at2759"/>
<evidence type="ECO:0000256" key="1">
    <source>
        <dbReference type="ARBA" id="ARBA00008779"/>
    </source>
</evidence>
<evidence type="ECO:0000313" key="7">
    <source>
        <dbReference type="EMBL" id="VEU44133.1"/>
    </source>
</evidence>
<dbReference type="AlphaFoldDB" id="A0A448ZQ86"/>
<proteinExistence type="inferred from homology"/>
<keyword evidence="2" id="KW-0479">Metal-binding</keyword>
<dbReference type="InterPro" id="IPR000917">
    <property type="entry name" value="Sulfatase_N"/>
</dbReference>
<dbReference type="EMBL" id="CAACVS010000616">
    <property type="protein sequence ID" value="VEU44133.1"/>
    <property type="molecule type" value="Genomic_DNA"/>
</dbReference>
<gene>
    <name evidence="7" type="ORF">PSNMU_V1.4_AUG-EV-PASAV3_0112040</name>
</gene>
<dbReference type="InterPro" id="IPR017850">
    <property type="entry name" value="Alkaline_phosphatase_core_sf"/>
</dbReference>
<dbReference type="Gene3D" id="3.30.1120.10">
    <property type="match status" value="1"/>
</dbReference>
<dbReference type="Pfam" id="PF14707">
    <property type="entry name" value="Sulfatase_C"/>
    <property type="match status" value="1"/>
</dbReference>
<feature type="compositionally biased region" description="Polar residues" evidence="5">
    <location>
        <begin position="509"/>
        <end position="518"/>
    </location>
</feature>
<name>A0A448ZQ86_9STRA</name>
<feature type="region of interest" description="Disordered" evidence="5">
    <location>
        <begin position="499"/>
        <end position="518"/>
    </location>
</feature>
<dbReference type="Proteomes" id="UP000291116">
    <property type="component" value="Unassembled WGS sequence"/>
</dbReference>
<organism evidence="7 8">
    <name type="scientific">Pseudo-nitzschia multistriata</name>
    <dbReference type="NCBI Taxonomy" id="183589"/>
    <lineage>
        <taxon>Eukaryota</taxon>
        <taxon>Sar</taxon>
        <taxon>Stramenopiles</taxon>
        <taxon>Ochrophyta</taxon>
        <taxon>Bacillariophyta</taxon>
        <taxon>Bacillariophyceae</taxon>
        <taxon>Bacillariophycidae</taxon>
        <taxon>Bacillariales</taxon>
        <taxon>Bacillariaceae</taxon>
        <taxon>Pseudo-nitzschia</taxon>
    </lineage>
</organism>
<evidence type="ECO:0000259" key="6">
    <source>
        <dbReference type="Pfam" id="PF00884"/>
    </source>
</evidence>
<dbReference type="PANTHER" id="PTHR42693:SF11">
    <property type="entry name" value="ARYLSULFATASE A"/>
    <property type="match status" value="1"/>
</dbReference>
<evidence type="ECO:0000256" key="2">
    <source>
        <dbReference type="ARBA" id="ARBA00022723"/>
    </source>
</evidence>
<sequence>MTGRQFARTGLPGVIGPDCPYGLNLEEITIAEQLKNGGYSTAIVGKWHLGQRKVYLPGNRGFDFYLGIPFSDDMGAGMESSCPAEYPFSATGDDGGYTHGEWSARSMYEKMGLMDANFFTTKNYNNHRDDDMGTKWLPLVYQKFNQTQILQQPVDFTSLAKKYSNFATSFIEDHQDSSKPFFLYVPFSHVHTTQTGSTKERQYAGCNFQNTTKRGTFGDALAETDWIAGNIVQKIRDLGLEENTLILFTSDNGPWMAQGLSGGSEGLFTGRFAEGYTNTAKGSTWEGGIREPAFAYWKGKISPFTRTSEVISSLDVFPTLSALAGIPLPDDRPFDGKDMSKILLNNDGKSEHDFLFFYGTCSGEKYWSIASVRHGKYKAHWCTAPGLGHYNETLAKRYDPPLLFDVEKDPSESEPISFNSMPTESEDLLAMKRILAAYAMEKSTFEFGNITQEPDADGEGPGHYALCCDRSSNCYCKEPVGIMNLGTKNHHDRYHKALGKGEPLPPQTPHQNLLRNLE</sequence>
<dbReference type="GO" id="GO:0046872">
    <property type="term" value="F:metal ion binding"/>
    <property type="evidence" value="ECO:0007669"/>
    <property type="project" value="UniProtKB-KW"/>
</dbReference>
<keyword evidence="4" id="KW-0106">Calcium</keyword>
<dbReference type="PANTHER" id="PTHR42693">
    <property type="entry name" value="ARYLSULFATASE FAMILY MEMBER"/>
    <property type="match status" value="1"/>
</dbReference>
<dbReference type="InterPro" id="IPR050738">
    <property type="entry name" value="Sulfatase"/>
</dbReference>
<evidence type="ECO:0000256" key="4">
    <source>
        <dbReference type="ARBA" id="ARBA00022837"/>
    </source>
</evidence>
<dbReference type="InterPro" id="IPR024607">
    <property type="entry name" value="Sulfatase_CS"/>
</dbReference>
<dbReference type="SUPFAM" id="SSF53649">
    <property type="entry name" value="Alkaline phosphatase-like"/>
    <property type="match status" value="1"/>
</dbReference>
<accession>A0A448ZQ86</accession>
<dbReference type="GO" id="GO:0004065">
    <property type="term" value="F:arylsulfatase activity"/>
    <property type="evidence" value="ECO:0007669"/>
    <property type="project" value="TreeGrafter"/>
</dbReference>
<dbReference type="PROSITE" id="PS00149">
    <property type="entry name" value="SULFATASE_2"/>
    <property type="match status" value="1"/>
</dbReference>